<dbReference type="Proteomes" id="UP000565579">
    <property type="component" value="Unassembled WGS sequence"/>
</dbReference>
<organism evidence="3 4">
    <name type="scientific">Nonomuraea rubra</name>
    <dbReference type="NCBI Taxonomy" id="46180"/>
    <lineage>
        <taxon>Bacteria</taxon>
        <taxon>Bacillati</taxon>
        <taxon>Actinomycetota</taxon>
        <taxon>Actinomycetes</taxon>
        <taxon>Streptosporangiales</taxon>
        <taxon>Streptosporangiaceae</taxon>
        <taxon>Nonomuraea</taxon>
    </lineage>
</organism>
<accession>A0A7X0P253</accession>
<feature type="transmembrane region" description="Helical" evidence="2">
    <location>
        <begin position="248"/>
        <end position="264"/>
    </location>
</feature>
<feature type="transmembrane region" description="Helical" evidence="2">
    <location>
        <begin position="82"/>
        <end position="105"/>
    </location>
</feature>
<feature type="compositionally biased region" description="Low complexity" evidence="1">
    <location>
        <begin position="55"/>
        <end position="68"/>
    </location>
</feature>
<evidence type="ECO:0000313" key="3">
    <source>
        <dbReference type="EMBL" id="MBB6553870.1"/>
    </source>
</evidence>
<evidence type="ECO:0000313" key="4">
    <source>
        <dbReference type="Proteomes" id="UP000565579"/>
    </source>
</evidence>
<keyword evidence="2" id="KW-0812">Transmembrane</keyword>
<name>A0A7X0P253_9ACTN</name>
<evidence type="ECO:0000256" key="2">
    <source>
        <dbReference type="SAM" id="Phobius"/>
    </source>
</evidence>
<feature type="compositionally biased region" description="Low complexity" evidence="1">
    <location>
        <begin position="38"/>
        <end position="47"/>
    </location>
</feature>
<evidence type="ECO:0000256" key="1">
    <source>
        <dbReference type="SAM" id="MobiDB-lite"/>
    </source>
</evidence>
<comment type="caution">
    <text evidence="3">The sequence shown here is derived from an EMBL/GenBank/DDBJ whole genome shotgun (WGS) entry which is preliminary data.</text>
</comment>
<proteinExistence type="predicted"/>
<reference evidence="3 4" key="1">
    <citation type="submission" date="2020-08" db="EMBL/GenBank/DDBJ databases">
        <title>Sequencing the genomes of 1000 actinobacteria strains.</title>
        <authorList>
            <person name="Klenk H.-P."/>
        </authorList>
    </citation>
    <scope>NUCLEOTIDE SEQUENCE [LARGE SCALE GENOMIC DNA]</scope>
    <source>
        <strain evidence="3 4">DSM 43768</strain>
    </source>
</reference>
<keyword evidence="2" id="KW-1133">Transmembrane helix</keyword>
<protein>
    <submittedName>
        <fullName evidence="3">Uncharacterized protein</fullName>
    </submittedName>
</protein>
<sequence length="359" mass="38234">MSGEPTVEIGSRPTRPGPPGEPSASVRADDRGRVTGTAAAHPPAGAAPERDPLAGEEGLPAGGEDSLAGGEGEGDGPAGHPLLRWAVGVLANVTVLTGLLVYFGWQRSEVQALELGIDDSVLGMTTTDYVLRSVGPVLALLLVVAIGGLAWLQLDHFLAPRVRAAGAAEGQAAGAGRVVTYSLRFMSWAWLVLPLTFWALSFLQVLLEITFLVFPFSIGVGALLTLYGTHLRSTMPGRRPRTSMPLRYAFTAIIVCVSLFYGAQNHATVLGVSLAENTEVDKLATVRVYSTQRLNLAAGKETTLPGSTGKDDYRYRYTGLRLLLHTGKGYFLVAEDWRPREGTVIILQESSTIRLELGG</sequence>
<keyword evidence="2" id="KW-0472">Membrane</keyword>
<feature type="transmembrane region" description="Helical" evidence="2">
    <location>
        <begin position="129"/>
        <end position="152"/>
    </location>
</feature>
<feature type="region of interest" description="Disordered" evidence="1">
    <location>
        <begin position="1"/>
        <end position="75"/>
    </location>
</feature>
<dbReference type="EMBL" id="JACHMI010000001">
    <property type="protein sequence ID" value="MBB6553870.1"/>
    <property type="molecule type" value="Genomic_DNA"/>
</dbReference>
<dbReference type="AlphaFoldDB" id="A0A7X0P253"/>
<gene>
    <name evidence="3" type="ORF">HD593_008665</name>
</gene>
<dbReference type="RefSeq" id="WP_185108312.1">
    <property type="nucleotide sequence ID" value="NZ_BAAAXY010000201.1"/>
</dbReference>
<feature type="transmembrane region" description="Helical" evidence="2">
    <location>
        <begin position="209"/>
        <end position="227"/>
    </location>
</feature>
<keyword evidence="4" id="KW-1185">Reference proteome</keyword>
<feature type="transmembrane region" description="Helical" evidence="2">
    <location>
        <begin position="185"/>
        <end position="203"/>
    </location>
</feature>